<comment type="caution">
    <text evidence="4">The sequence shown here is derived from an EMBL/GenBank/DDBJ whole genome shotgun (WGS) entry which is preliminary data.</text>
</comment>
<feature type="region of interest" description="Disordered" evidence="1">
    <location>
        <begin position="1"/>
        <end position="69"/>
    </location>
</feature>
<gene>
    <name evidence="4" type="ORF">C446_10530</name>
</gene>
<dbReference type="RefSeq" id="WP_006673021.1">
    <property type="nucleotide sequence ID" value="NZ_AOMA01000102.1"/>
</dbReference>
<keyword evidence="5" id="KW-1185">Reference proteome</keyword>
<proteinExistence type="predicted"/>
<reference evidence="4 5" key="1">
    <citation type="journal article" date="2014" name="PLoS Genet.">
        <title>Phylogenetically driven sequencing of extremely halophilic archaea reveals strategies for static and dynamic osmo-response.</title>
        <authorList>
            <person name="Becker E.A."/>
            <person name="Seitzer P.M."/>
            <person name="Tritt A."/>
            <person name="Larsen D."/>
            <person name="Krusor M."/>
            <person name="Yao A.I."/>
            <person name="Wu D."/>
            <person name="Madern D."/>
            <person name="Eisen J.A."/>
            <person name="Darling A.E."/>
            <person name="Facciotti M.T."/>
        </authorList>
    </citation>
    <scope>NUCLEOTIDE SEQUENCE [LARGE SCALE GENOMIC DNA]</scope>
    <source>
        <strain evidence="4 5">JCM 10879</strain>
    </source>
</reference>
<evidence type="ECO:0000256" key="2">
    <source>
        <dbReference type="SAM" id="Phobius"/>
    </source>
</evidence>
<dbReference type="InterPro" id="IPR005182">
    <property type="entry name" value="YdbS-like_PH"/>
</dbReference>
<accession>M0M0E8</accession>
<keyword evidence="2" id="KW-0472">Membrane</keyword>
<dbReference type="Proteomes" id="UP000011607">
    <property type="component" value="Unassembled WGS sequence"/>
</dbReference>
<feature type="transmembrane region" description="Helical" evidence="2">
    <location>
        <begin position="112"/>
        <end position="130"/>
    </location>
</feature>
<evidence type="ECO:0000259" key="3">
    <source>
        <dbReference type="Pfam" id="PF03703"/>
    </source>
</evidence>
<dbReference type="Pfam" id="PF03703">
    <property type="entry name" value="bPH_2"/>
    <property type="match status" value="1"/>
</dbReference>
<dbReference type="OrthoDB" id="206392at2157"/>
<dbReference type="STRING" id="1227454.C446_10530"/>
<dbReference type="EMBL" id="AOMA01000102">
    <property type="protein sequence ID" value="EMA37855.1"/>
    <property type="molecule type" value="Genomic_DNA"/>
</dbReference>
<organism evidence="4 5">
    <name type="scientific">Halobiforma nitratireducens JCM 10879</name>
    <dbReference type="NCBI Taxonomy" id="1227454"/>
    <lineage>
        <taxon>Archaea</taxon>
        <taxon>Methanobacteriati</taxon>
        <taxon>Methanobacteriota</taxon>
        <taxon>Stenosarchaea group</taxon>
        <taxon>Halobacteria</taxon>
        <taxon>Halobacteriales</taxon>
        <taxon>Natrialbaceae</taxon>
        <taxon>Halobiforma</taxon>
    </lineage>
</organism>
<sequence>MTEREAVPEIDSEDSEGSGSASGSGGESTTANDDERDEQAEDETNEKPVTVAFGDDPSDRRPPVSGDLRYETTPMLRPVVVMLASVLVVGSAALAVPLLQPELFGDPVLAEIVLYAVAVLVTVTVIRYGIRLVVLARTTYEIREDALVRRYNLAYKRTVRKIPISKLRGHEFTQSRYQAWLDVGTIRLLTAGTNRSLGFLAFEHLKDPEIVEREVRTLLAEREE</sequence>
<protein>
    <recommendedName>
        <fullName evidence="3">YdbS-like PH domain-containing protein</fullName>
    </recommendedName>
</protein>
<name>M0M0E8_9EURY</name>
<evidence type="ECO:0000313" key="5">
    <source>
        <dbReference type="Proteomes" id="UP000011607"/>
    </source>
</evidence>
<evidence type="ECO:0000256" key="1">
    <source>
        <dbReference type="SAM" id="MobiDB-lite"/>
    </source>
</evidence>
<feature type="domain" description="YdbS-like PH" evidence="3">
    <location>
        <begin position="137"/>
        <end position="195"/>
    </location>
</feature>
<feature type="transmembrane region" description="Helical" evidence="2">
    <location>
        <begin position="79"/>
        <end position="100"/>
    </location>
</feature>
<keyword evidence="2" id="KW-0812">Transmembrane</keyword>
<feature type="compositionally biased region" description="Acidic residues" evidence="1">
    <location>
        <begin position="32"/>
        <end position="44"/>
    </location>
</feature>
<dbReference type="eggNOG" id="arCOG04619">
    <property type="taxonomic scope" value="Archaea"/>
</dbReference>
<evidence type="ECO:0000313" key="4">
    <source>
        <dbReference type="EMBL" id="EMA37855.1"/>
    </source>
</evidence>
<dbReference type="AlphaFoldDB" id="M0M0E8"/>
<keyword evidence="2" id="KW-1133">Transmembrane helix</keyword>